<sequence>MGTPFGTVIDRALITIKDFGLNKLFDTDNDRFENILKSYLIKAIPQFTQCMKSLSYDEMIEEFDEILNQSEINILADYTVIVWYESNLQDVLEFKEALQDKEFKRYSTGQNLNPRQEYLTTLYTRVKQEGQNYQTLDDNFASLPFFGGTSSD</sequence>
<proteinExistence type="predicted"/>
<accession>A0A8S5NZ74</accession>
<organism evidence="1">
    <name type="scientific">Siphoviridae sp. ctTBR23</name>
    <dbReference type="NCBI Taxonomy" id="2825515"/>
    <lineage>
        <taxon>Viruses</taxon>
        <taxon>Duplodnaviria</taxon>
        <taxon>Heunggongvirae</taxon>
        <taxon>Uroviricota</taxon>
        <taxon>Caudoviricetes</taxon>
    </lineage>
</organism>
<evidence type="ECO:0000313" key="1">
    <source>
        <dbReference type="EMBL" id="DAE00135.1"/>
    </source>
</evidence>
<protein>
    <submittedName>
        <fullName evidence="1">Uncharacterized protein</fullName>
    </submittedName>
</protein>
<reference evidence="1" key="1">
    <citation type="journal article" date="2021" name="Proc. Natl. Acad. Sci. U.S.A.">
        <title>A Catalog of Tens of Thousands of Viruses from Human Metagenomes Reveals Hidden Associations with Chronic Diseases.</title>
        <authorList>
            <person name="Tisza M.J."/>
            <person name="Buck C.B."/>
        </authorList>
    </citation>
    <scope>NUCLEOTIDE SEQUENCE</scope>
    <source>
        <strain evidence="1">CtTBR23</strain>
    </source>
</reference>
<name>A0A8S5NZ74_9CAUD</name>
<dbReference type="EMBL" id="BK015299">
    <property type="protein sequence ID" value="DAE00135.1"/>
    <property type="molecule type" value="Genomic_DNA"/>
</dbReference>